<dbReference type="Proteomes" id="UP001139011">
    <property type="component" value="Unassembled WGS sequence"/>
</dbReference>
<organism evidence="1 2">
    <name type="scientific">Fictibacillus marinisediminis</name>
    <dbReference type="NCBI Taxonomy" id="2878389"/>
    <lineage>
        <taxon>Bacteria</taxon>
        <taxon>Bacillati</taxon>
        <taxon>Bacillota</taxon>
        <taxon>Bacilli</taxon>
        <taxon>Bacillales</taxon>
        <taxon>Fictibacillaceae</taxon>
        <taxon>Fictibacillus</taxon>
    </lineage>
</organism>
<evidence type="ECO:0000313" key="2">
    <source>
        <dbReference type="Proteomes" id="UP001139011"/>
    </source>
</evidence>
<reference evidence="1" key="1">
    <citation type="submission" date="2021-09" db="EMBL/GenBank/DDBJ databases">
        <title>Genome analysis of Fictibacillus sp. KIGAM418 isolated from marine sediment.</title>
        <authorList>
            <person name="Seo M.-J."/>
            <person name="Cho E.-S."/>
            <person name="Hwang C.Y."/>
        </authorList>
    </citation>
    <scope>NUCLEOTIDE SEQUENCE</scope>
    <source>
        <strain evidence="1">KIGAM418</strain>
    </source>
</reference>
<accession>A0A9X1XEA3</accession>
<name>A0A9X1XEA3_9BACL</name>
<evidence type="ECO:0000313" key="1">
    <source>
        <dbReference type="EMBL" id="MCK6256064.1"/>
    </source>
</evidence>
<proteinExistence type="predicted"/>
<gene>
    <name evidence="1" type="ORF">LCY76_05530</name>
</gene>
<keyword evidence="2" id="KW-1185">Reference proteome</keyword>
<comment type="caution">
    <text evidence="1">The sequence shown here is derived from an EMBL/GenBank/DDBJ whole genome shotgun (WGS) entry which is preliminary data.</text>
</comment>
<dbReference type="EMBL" id="JAIWJX010000002">
    <property type="protein sequence ID" value="MCK6256064.1"/>
    <property type="molecule type" value="Genomic_DNA"/>
</dbReference>
<dbReference type="AlphaFoldDB" id="A0A9X1XEA3"/>
<protein>
    <submittedName>
        <fullName evidence="1">Uncharacterized protein</fullName>
    </submittedName>
</protein>
<dbReference type="RefSeq" id="WP_248251786.1">
    <property type="nucleotide sequence ID" value="NZ_JAIWJX010000002.1"/>
</dbReference>
<sequence>MKFNFGNGKTDAKKHSTFQKKLSINKEVDLNSPSDFLPASEEVPLLYVQFTQLSKGDKVEITASAGWTAGFPCEPATITLTVRRNQEVVVAQNSQTTQDLQQQNTATVTGSEELTENLEVARYTLYASTEQAGRIRMSGSFKLLAIVRLAN</sequence>